<keyword evidence="1" id="KW-0732">Signal</keyword>
<evidence type="ECO:0008006" key="4">
    <source>
        <dbReference type="Google" id="ProtNLM"/>
    </source>
</evidence>
<organism evidence="2 3">
    <name type="scientific">Acinetobacter rudis</name>
    <dbReference type="NCBI Taxonomy" id="632955"/>
    <lineage>
        <taxon>Bacteria</taxon>
        <taxon>Pseudomonadati</taxon>
        <taxon>Pseudomonadota</taxon>
        <taxon>Gammaproteobacteria</taxon>
        <taxon>Moraxellales</taxon>
        <taxon>Moraxellaceae</taxon>
        <taxon>Acinetobacter</taxon>
    </lineage>
</organism>
<name>A0AAW8J9A4_9GAMM</name>
<accession>A0AAW8J9A4</accession>
<proteinExistence type="predicted"/>
<sequence>MRNQQFILSLSLLLCTTLAQAKPEQFYKPYVSSNTVENIQPKQYVIRAVNVTLNSKIDAPSFLNQDQIKARYIEKLNDELKQRNMLATAQTKQPIYVDFDIKQTRVFAGEGLKFISSKVVGKYAHSTLQYSSTLQSGNAELAKLVVGEQISMGNKGSLGKIVRDLSGAANENNELSDIDSFAHFMAEKLPKE</sequence>
<reference evidence="2" key="1">
    <citation type="submission" date="2023-08" db="EMBL/GenBank/DDBJ databases">
        <title>Emergence of clinically-relevant ST2 carbapenem-resistant Acinetobacter baumannii strains in hospital sewages in Zhejiang, East of China.</title>
        <authorList>
            <person name="Kaichao C."/>
            <person name="Zhang R."/>
        </authorList>
    </citation>
    <scope>NUCLEOTIDE SEQUENCE</scope>
    <source>
        <strain evidence="2">M-RB-37</strain>
    </source>
</reference>
<evidence type="ECO:0000256" key="1">
    <source>
        <dbReference type="SAM" id="SignalP"/>
    </source>
</evidence>
<gene>
    <name evidence="2" type="ORF">RFH47_05380</name>
</gene>
<feature type="chain" id="PRO_5043432048" description="DUF4410 domain-containing protein" evidence="1">
    <location>
        <begin position="22"/>
        <end position="192"/>
    </location>
</feature>
<dbReference type="RefSeq" id="WP_308975178.1">
    <property type="nucleotide sequence ID" value="NZ_JAVIDL010000007.1"/>
</dbReference>
<protein>
    <recommendedName>
        <fullName evidence="4">DUF4410 domain-containing protein</fullName>
    </recommendedName>
</protein>
<feature type="signal peptide" evidence="1">
    <location>
        <begin position="1"/>
        <end position="21"/>
    </location>
</feature>
<evidence type="ECO:0000313" key="3">
    <source>
        <dbReference type="Proteomes" id="UP001243844"/>
    </source>
</evidence>
<evidence type="ECO:0000313" key="2">
    <source>
        <dbReference type="EMBL" id="MDQ8935155.1"/>
    </source>
</evidence>
<dbReference type="EMBL" id="JAVIDL010000007">
    <property type="protein sequence ID" value="MDQ8935155.1"/>
    <property type="molecule type" value="Genomic_DNA"/>
</dbReference>
<dbReference type="AlphaFoldDB" id="A0AAW8J9A4"/>
<comment type="caution">
    <text evidence="2">The sequence shown here is derived from an EMBL/GenBank/DDBJ whole genome shotgun (WGS) entry which is preliminary data.</text>
</comment>
<dbReference type="Proteomes" id="UP001243844">
    <property type="component" value="Unassembled WGS sequence"/>
</dbReference>